<evidence type="ECO:0000256" key="1">
    <source>
        <dbReference type="SAM" id="MobiDB-lite"/>
    </source>
</evidence>
<evidence type="ECO:0000313" key="2">
    <source>
        <dbReference type="EMBL" id="KAF1981053.1"/>
    </source>
</evidence>
<name>A0A6G1GJC4_9PEZI</name>
<organism evidence="2 3">
    <name type="scientific">Aulographum hederae CBS 113979</name>
    <dbReference type="NCBI Taxonomy" id="1176131"/>
    <lineage>
        <taxon>Eukaryota</taxon>
        <taxon>Fungi</taxon>
        <taxon>Dikarya</taxon>
        <taxon>Ascomycota</taxon>
        <taxon>Pezizomycotina</taxon>
        <taxon>Dothideomycetes</taxon>
        <taxon>Pleosporomycetidae</taxon>
        <taxon>Aulographales</taxon>
        <taxon>Aulographaceae</taxon>
    </lineage>
</organism>
<feature type="region of interest" description="Disordered" evidence="1">
    <location>
        <begin position="173"/>
        <end position="270"/>
    </location>
</feature>
<feature type="compositionally biased region" description="Pro residues" evidence="1">
    <location>
        <begin position="253"/>
        <end position="270"/>
    </location>
</feature>
<keyword evidence="3" id="KW-1185">Reference proteome</keyword>
<protein>
    <submittedName>
        <fullName evidence="2">Uncharacterized protein</fullName>
    </submittedName>
</protein>
<gene>
    <name evidence="2" type="ORF">K402DRAFT_398876</name>
</gene>
<accession>A0A6G1GJC4</accession>
<feature type="compositionally biased region" description="Polar residues" evidence="1">
    <location>
        <begin position="235"/>
        <end position="252"/>
    </location>
</feature>
<feature type="compositionally biased region" description="Pro residues" evidence="1">
    <location>
        <begin position="177"/>
        <end position="191"/>
    </location>
</feature>
<feature type="compositionally biased region" description="Polar residues" evidence="1">
    <location>
        <begin position="218"/>
        <end position="227"/>
    </location>
</feature>
<feature type="compositionally biased region" description="Pro residues" evidence="1">
    <location>
        <begin position="198"/>
        <end position="214"/>
    </location>
</feature>
<sequence>MPPIRVRRNWWGEINYDETFSMYPHPEREAFLRRLPYWQQQVFLAEEDAELDLDLAVYGGKIAMNRLRTFKNTGIWPLNDTEIRWGIQQPQAQGLFILGGQAHGAQQALAAPGQMGTNINLALNQEELARQQQQQARGQQQIIYVQQPAEAAAPAPAPTLEPQEQTINLVLNQDQLAPPPPPPRQPTPPPQIIYVQAPPTPAPAPAPVAAPPQQPQTRVNITYNRIQQPGAEPSAGQQQPPAYQQFGNRTPQPQNPSPWGQPPAWPNEKN</sequence>
<dbReference type="AlphaFoldDB" id="A0A6G1GJC4"/>
<evidence type="ECO:0000313" key="3">
    <source>
        <dbReference type="Proteomes" id="UP000800041"/>
    </source>
</evidence>
<dbReference type="Proteomes" id="UP000800041">
    <property type="component" value="Unassembled WGS sequence"/>
</dbReference>
<reference evidence="2" key="1">
    <citation type="journal article" date="2020" name="Stud. Mycol.">
        <title>101 Dothideomycetes genomes: a test case for predicting lifestyles and emergence of pathogens.</title>
        <authorList>
            <person name="Haridas S."/>
            <person name="Albert R."/>
            <person name="Binder M."/>
            <person name="Bloem J."/>
            <person name="Labutti K."/>
            <person name="Salamov A."/>
            <person name="Andreopoulos B."/>
            <person name="Baker S."/>
            <person name="Barry K."/>
            <person name="Bills G."/>
            <person name="Bluhm B."/>
            <person name="Cannon C."/>
            <person name="Castanera R."/>
            <person name="Culley D."/>
            <person name="Daum C."/>
            <person name="Ezra D."/>
            <person name="Gonzalez J."/>
            <person name="Henrissat B."/>
            <person name="Kuo A."/>
            <person name="Liang C."/>
            <person name="Lipzen A."/>
            <person name="Lutzoni F."/>
            <person name="Magnuson J."/>
            <person name="Mondo S."/>
            <person name="Nolan M."/>
            <person name="Ohm R."/>
            <person name="Pangilinan J."/>
            <person name="Park H.-J."/>
            <person name="Ramirez L."/>
            <person name="Alfaro M."/>
            <person name="Sun H."/>
            <person name="Tritt A."/>
            <person name="Yoshinaga Y."/>
            <person name="Zwiers L.-H."/>
            <person name="Turgeon B."/>
            <person name="Goodwin S."/>
            <person name="Spatafora J."/>
            <person name="Crous P."/>
            <person name="Grigoriev I."/>
        </authorList>
    </citation>
    <scope>NUCLEOTIDE SEQUENCE</scope>
    <source>
        <strain evidence="2">CBS 113979</strain>
    </source>
</reference>
<dbReference type="EMBL" id="ML977209">
    <property type="protein sequence ID" value="KAF1981053.1"/>
    <property type="molecule type" value="Genomic_DNA"/>
</dbReference>
<proteinExistence type="predicted"/>